<name>C1BMU5_CALRO</name>
<evidence type="ECO:0000256" key="10">
    <source>
        <dbReference type="ARBA" id="ARBA00048679"/>
    </source>
</evidence>
<dbReference type="EMBL" id="BT075924">
    <property type="protein sequence ID" value="ACO10348.1"/>
    <property type="molecule type" value="mRNA"/>
</dbReference>
<dbReference type="GO" id="GO:0008033">
    <property type="term" value="P:tRNA processing"/>
    <property type="evidence" value="ECO:0007669"/>
    <property type="project" value="UniProtKB-KW"/>
</dbReference>
<dbReference type="GO" id="GO:0005829">
    <property type="term" value="C:cytosol"/>
    <property type="evidence" value="ECO:0007669"/>
    <property type="project" value="TreeGrafter"/>
</dbReference>
<keyword evidence="5" id="KW-0819">tRNA processing</keyword>
<dbReference type="InterPro" id="IPR022495">
    <property type="entry name" value="Bud32"/>
</dbReference>
<dbReference type="Pfam" id="PF00069">
    <property type="entry name" value="Pkinase"/>
    <property type="match status" value="1"/>
</dbReference>
<evidence type="ECO:0000256" key="7">
    <source>
        <dbReference type="ARBA" id="ARBA00022777"/>
    </source>
</evidence>
<evidence type="ECO:0000256" key="9">
    <source>
        <dbReference type="ARBA" id="ARBA00047899"/>
    </source>
</evidence>
<dbReference type="GO" id="GO:0004674">
    <property type="term" value="F:protein serine/threonine kinase activity"/>
    <property type="evidence" value="ECO:0007669"/>
    <property type="project" value="UniProtKB-KW"/>
</dbReference>
<keyword evidence="7 12" id="KW-0418">Kinase</keyword>
<dbReference type="GO" id="GO:0070525">
    <property type="term" value="P:tRNA threonylcarbamoyladenosine metabolic process"/>
    <property type="evidence" value="ECO:0007669"/>
    <property type="project" value="TreeGrafter"/>
</dbReference>
<evidence type="ECO:0000256" key="8">
    <source>
        <dbReference type="ARBA" id="ARBA00022840"/>
    </source>
</evidence>
<accession>C1BMU5</accession>
<dbReference type="InterPro" id="IPR008266">
    <property type="entry name" value="Tyr_kinase_AS"/>
</dbReference>
<dbReference type="SUPFAM" id="SSF56112">
    <property type="entry name" value="Protein kinase-like (PK-like)"/>
    <property type="match status" value="1"/>
</dbReference>
<dbReference type="InterPro" id="IPR011009">
    <property type="entry name" value="Kinase-like_dom_sf"/>
</dbReference>
<keyword evidence="8" id="KW-0067">ATP-binding</keyword>
<keyword evidence="3" id="KW-0723">Serine/threonine-protein kinase</keyword>
<protein>
    <recommendedName>
        <fullName evidence="2">non-specific serine/threonine protein kinase</fullName>
        <ecNumber evidence="2">2.7.11.1</ecNumber>
    </recommendedName>
</protein>
<reference evidence="12" key="1">
    <citation type="submission" date="2009-03" db="EMBL/GenBank/DDBJ databases">
        <title>Caligus rogercresseyi ESTs and full-length cDNAs.</title>
        <authorList>
            <person name="Yasuike M."/>
            <person name="von Schalburg K."/>
            <person name="Cooper G."/>
            <person name="Leong J."/>
            <person name="Jones S.R.M."/>
            <person name="Koop B.F."/>
        </authorList>
    </citation>
    <scope>NUCLEOTIDE SEQUENCE</scope>
    <source>
        <tissue evidence="12">Whole tissue</tissue>
    </source>
</reference>
<dbReference type="EC" id="2.7.11.1" evidence="2"/>
<comment type="catalytic activity">
    <reaction evidence="10">
        <text>L-seryl-[protein] + ATP = O-phospho-L-seryl-[protein] + ADP + H(+)</text>
        <dbReference type="Rhea" id="RHEA:17989"/>
        <dbReference type="Rhea" id="RHEA-COMP:9863"/>
        <dbReference type="Rhea" id="RHEA-COMP:11604"/>
        <dbReference type="ChEBI" id="CHEBI:15378"/>
        <dbReference type="ChEBI" id="CHEBI:29999"/>
        <dbReference type="ChEBI" id="CHEBI:30616"/>
        <dbReference type="ChEBI" id="CHEBI:83421"/>
        <dbReference type="ChEBI" id="CHEBI:456216"/>
        <dbReference type="EC" id="2.7.11.1"/>
    </reaction>
</comment>
<comment type="catalytic activity">
    <reaction evidence="9">
        <text>L-threonyl-[protein] + ATP = O-phospho-L-threonyl-[protein] + ADP + H(+)</text>
        <dbReference type="Rhea" id="RHEA:46608"/>
        <dbReference type="Rhea" id="RHEA-COMP:11060"/>
        <dbReference type="Rhea" id="RHEA-COMP:11605"/>
        <dbReference type="ChEBI" id="CHEBI:15378"/>
        <dbReference type="ChEBI" id="CHEBI:30013"/>
        <dbReference type="ChEBI" id="CHEBI:30616"/>
        <dbReference type="ChEBI" id="CHEBI:61977"/>
        <dbReference type="ChEBI" id="CHEBI:456216"/>
        <dbReference type="EC" id="2.7.11.1"/>
    </reaction>
</comment>
<dbReference type="GO" id="GO:0000408">
    <property type="term" value="C:EKC/KEOPS complex"/>
    <property type="evidence" value="ECO:0007669"/>
    <property type="project" value="TreeGrafter"/>
</dbReference>
<dbReference type="Gene3D" id="3.30.200.20">
    <property type="entry name" value="Phosphorylase Kinase, domain 1"/>
    <property type="match status" value="1"/>
</dbReference>
<dbReference type="PANTHER" id="PTHR12209:SF0">
    <property type="entry name" value="EKC_KEOPS COMPLEX SUBUNIT TP53RK"/>
    <property type="match status" value="1"/>
</dbReference>
<evidence type="ECO:0000256" key="2">
    <source>
        <dbReference type="ARBA" id="ARBA00012513"/>
    </source>
</evidence>
<dbReference type="PROSITE" id="PS00109">
    <property type="entry name" value="PROTEIN_KINASE_TYR"/>
    <property type="match status" value="1"/>
</dbReference>
<dbReference type="Gene3D" id="1.10.510.10">
    <property type="entry name" value="Transferase(Phosphotransferase) domain 1"/>
    <property type="match status" value="1"/>
</dbReference>
<keyword evidence="4" id="KW-0808">Transferase</keyword>
<evidence type="ECO:0000256" key="4">
    <source>
        <dbReference type="ARBA" id="ARBA00022679"/>
    </source>
</evidence>
<evidence type="ECO:0000256" key="3">
    <source>
        <dbReference type="ARBA" id="ARBA00022527"/>
    </source>
</evidence>
<dbReference type="PROSITE" id="PS50011">
    <property type="entry name" value="PROTEIN_KINASE_DOM"/>
    <property type="match status" value="1"/>
</dbReference>
<gene>
    <name evidence="12" type="primary">PRPK</name>
</gene>
<dbReference type="InterPro" id="IPR000719">
    <property type="entry name" value="Prot_kinase_dom"/>
</dbReference>
<evidence type="ECO:0000256" key="6">
    <source>
        <dbReference type="ARBA" id="ARBA00022741"/>
    </source>
</evidence>
<proteinExistence type="evidence at transcript level"/>
<dbReference type="GO" id="GO:0005524">
    <property type="term" value="F:ATP binding"/>
    <property type="evidence" value="ECO:0007669"/>
    <property type="project" value="UniProtKB-KW"/>
</dbReference>
<evidence type="ECO:0000313" key="12">
    <source>
        <dbReference type="EMBL" id="ACO10348.1"/>
    </source>
</evidence>
<evidence type="ECO:0000256" key="5">
    <source>
        <dbReference type="ARBA" id="ARBA00022694"/>
    </source>
</evidence>
<feature type="domain" description="Protein kinase" evidence="11">
    <location>
        <begin position="3"/>
        <end position="223"/>
    </location>
</feature>
<evidence type="ECO:0000259" key="11">
    <source>
        <dbReference type="PROSITE" id="PS50011"/>
    </source>
</evidence>
<dbReference type="NCBIfam" id="TIGR03724">
    <property type="entry name" value="arch_bud32"/>
    <property type="match status" value="1"/>
</dbReference>
<organism evidence="12">
    <name type="scientific">Caligus rogercresseyi</name>
    <name type="common">Sea louse</name>
    <dbReference type="NCBI Taxonomy" id="217165"/>
    <lineage>
        <taxon>Eukaryota</taxon>
        <taxon>Metazoa</taxon>
        <taxon>Ecdysozoa</taxon>
        <taxon>Arthropoda</taxon>
        <taxon>Crustacea</taxon>
        <taxon>Multicrustacea</taxon>
        <taxon>Hexanauplia</taxon>
        <taxon>Copepoda</taxon>
        <taxon>Siphonostomatoida</taxon>
        <taxon>Caligidae</taxon>
        <taxon>Caligus</taxon>
    </lineage>
</organism>
<evidence type="ECO:0000256" key="1">
    <source>
        <dbReference type="ARBA" id="ARBA00010630"/>
    </source>
</evidence>
<dbReference type="AlphaFoldDB" id="C1BMU5"/>
<dbReference type="GO" id="GO:0005634">
    <property type="term" value="C:nucleus"/>
    <property type="evidence" value="ECO:0007669"/>
    <property type="project" value="TreeGrafter"/>
</dbReference>
<keyword evidence="6" id="KW-0547">Nucleotide-binding</keyword>
<comment type="similarity">
    <text evidence="1">Belongs to the protein kinase superfamily. BUD32 family.</text>
</comment>
<dbReference type="PANTHER" id="PTHR12209">
    <property type="entry name" value="NON-SPECIFIC SERINE/THREONINE PROTEIN KINASE"/>
    <property type="match status" value="1"/>
</dbReference>
<sequence>MDLEGFSLFQQGAESRLYLGTFLGRDAIIKHRFSKKYRHPSLDSRLIKEHNKAEIRCLIRCMNAGIPTPGIMYSEESYIVLEYLKGALRARDVVEKLLKEKDVAGLRKLALRMGSVIGRLHRNNIVHGDLTSSNILVEECGKGEWGIFLIDFGLGSLEGSLEDKGVDIYVLERALLSTHPQYTEELFKVILEGYKAEGGKGGNEVMKKYEEVRLRGRKRSMEG</sequence>